<dbReference type="FunFam" id="1.20.5.370:FF:000001">
    <property type="entry name" value="Myosin heavy chain"/>
    <property type="match status" value="1"/>
</dbReference>
<feature type="non-terminal residue" evidence="13">
    <location>
        <position position="1"/>
    </location>
</feature>
<name>A0A7K8LJE9_9AVES</name>
<proteinExistence type="predicted"/>
<dbReference type="EMBL" id="VWPR01001593">
    <property type="protein sequence ID" value="NXE27625.1"/>
    <property type="molecule type" value="Genomic_DNA"/>
</dbReference>
<dbReference type="PANTHER" id="PTHR46349">
    <property type="entry name" value="CINGULIN-LIKE PROTEIN 1-RELATED"/>
    <property type="match status" value="1"/>
</dbReference>
<dbReference type="FunFam" id="1.20.5.370:FF:000007">
    <property type="entry name" value="Myosin heavy chain"/>
    <property type="match status" value="1"/>
</dbReference>
<keyword evidence="10" id="KW-0009">Actin-binding</keyword>
<keyword evidence="7" id="KW-0518">Myosin</keyword>
<evidence type="ECO:0000256" key="11">
    <source>
        <dbReference type="SAM" id="Coils"/>
    </source>
</evidence>
<evidence type="ECO:0000256" key="4">
    <source>
        <dbReference type="ARBA" id="ARBA00022741"/>
    </source>
</evidence>
<evidence type="ECO:0000313" key="14">
    <source>
        <dbReference type="Proteomes" id="UP000560386"/>
    </source>
</evidence>
<evidence type="ECO:0000256" key="1">
    <source>
        <dbReference type="ARBA" id="ARBA00004657"/>
    </source>
</evidence>
<dbReference type="Proteomes" id="UP000560386">
    <property type="component" value="Unassembled WGS sequence"/>
</dbReference>
<protein>
    <submittedName>
        <fullName evidence="13">MYH1B protein</fullName>
    </submittedName>
</protein>
<organism evidence="13 14">
    <name type="scientific">Ardeotis kori</name>
    <dbReference type="NCBI Taxonomy" id="89386"/>
    <lineage>
        <taxon>Eukaryota</taxon>
        <taxon>Metazoa</taxon>
        <taxon>Chordata</taxon>
        <taxon>Craniata</taxon>
        <taxon>Vertebrata</taxon>
        <taxon>Euteleostomi</taxon>
        <taxon>Archelosauria</taxon>
        <taxon>Archosauria</taxon>
        <taxon>Dinosauria</taxon>
        <taxon>Saurischia</taxon>
        <taxon>Theropoda</taxon>
        <taxon>Coelurosauria</taxon>
        <taxon>Aves</taxon>
        <taxon>Neognathae</taxon>
        <taxon>Neoaves</taxon>
        <taxon>Otidimorphae</taxon>
        <taxon>Otidiformes</taxon>
        <taxon>Otididae</taxon>
        <taxon>Ardeotis</taxon>
    </lineage>
</organism>
<evidence type="ECO:0000256" key="3">
    <source>
        <dbReference type="ARBA" id="ARBA00022490"/>
    </source>
</evidence>
<evidence type="ECO:0000256" key="10">
    <source>
        <dbReference type="ARBA" id="ARBA00023203"/>
    </source>
</evidence>
<dbReference type="FunFam" id="1.20.5.370:FF:000003">
    <property type="entry name" value="Myosin heavy chain"/>
    <property type="match status" value="1"/>
</dbReference>
<evidence type="ECO:0000313" key="13">
    <source>
        <dbReference type="EMBL" id="NXE27625.1"/>
    </source>
</evidence>
<keyword evidence="3" id="KW-0963">Cytoplasm</keyword>
<evidence type="ECO:0000256" key="9">
    <source>
        <dbReference type="ARBA" id="ARBA00023179"/>
    </source>
</evidence>
<dbReference type="GO" id="GO:0032982">
    <property type="term" value="C:myosin filament"/>
    <property type="evidence" value="ECO:0007669"/>
    <property type="project" value="UniProtKB-KW"/>
</dbReference>
<feature type="coiled-coil region" evidence="11">
    <location>
        <begin position="312"/>
        <end position="374"/>
    </location>
</feature>
<keyword evidence="9" id="KW-0514">Muscle protein</keyword>
<dbReference type="SUPFAM" id="SSF57997">
    <property type="entry name" value="Tropomyosin"/>
    <property type="match status" value="1"/>
</dbReference>
<evidence type="ECO:0000256" key="8">
    <source>
        <dbReference type="ARBA" id="ARBA00023175"/>
    </source>
</evidence>
<dbReference type="InterPro" id="IPR014751">
    <property type="entry name" value="XRCC4-like_C"/>
</dbReference>
<keyword evidence="8" id="KW-0505">Motor protein</keyword>
<dbReference type="GO" id="GO:0003779">
    <property type="term" value="F:actin binding"/>
    <property type="evidence" value="ECO:0007669"/>
    <property type="project" value="UniProtKB-KW"/>
</dbReference>
<feature type="domain" description="Myosin tail" evidence="12">
    <location>
        <begin position="5"/>
        <end position="374"/>
    </location>
</feature>
<dbReference type="AlphaFoldDB" id="A0A7K8LJE9"/>
<dbReference type="SUPFAM" id="SSF90257">
    <property type="entry name" value="Myosin rod fragments"/>
    <property type="match status" value="1"/>
</dbReference>
<keyword evidence="6 11" id="KW-0175">Coiled coil</keyword>
<evidence type="ECO:0000259" key="12">
    <source>
        <dbReference type="Pfam" id="PF01576"/>
    </source>
</evidence>
<dbReference type="GO" id="GO:0016459">
    <property type="term" value="C:myosin complex"/>
    <property type="evidence" value="ECO:0007669"/>
    <property type="project" value="UniProtKB-KW"/>
</dbReference>
<gene>
    <name evidence="13" type="primary">Myh1b_1</name>
    <name evidence="13" type="ORF">ARDKOR_R10962</name>
</gene>
<feature type="coiled-coil region" evidence="11">
    <location>
        <begin position="20"/>
        <end position="283"/>
    </location>
</feature>
<dbReference type="GO" id="GO:0005524">
    <property type="term" value="F:ATP binding"/>
    <property type="evidence" value="ECO:0007669"/>
    <property type="project" value="UniProtKB-KW"/>
</dbReference>
<dbReference type="Gene3D" id="1.20.5.370">
    <property type="match status" value="4"/>
</dbReference>
<accession>A0A7K8LJE9</accession>
<comment type="caution">
    <text evidence="13">The sequence shown here is derived from an EMBL/GenBank/DDBJ whole genome shotgun (WGS) entry which is preliminary data.</text>
</comment>
<evidence type="ECO:0000256" key="2">
    <source>
        <dbReference type="ARBA" id="ARBA00022433"/>
    </source>
</evidence>
<keyword evidence="5" id="KW-0067">ATP-binding</keyword>
<sequence>SLEHEEGKVLRVQLELNQVKSDVDRRSAEKDEEIQQLKKNHQRVLESMQTTLDAEIRSRNDALRLKKKMEGDLNDMEIQLSHANHQVAETQKQLKAVQGQLKDSQLHLDDALRENDDLKEQLAMLERRNNLMSTEMEEMRAAMEQIERARKASEQELMDASERVQLLHSQNTSLLNTKRRLEVDITHLQNEVEDSIQEARNAEEKAKKAITDAAMMAEELKKEQDTSAHLERMKKNLDQTVKDLQHRLDEAEQLALKGGKKQLQKLEARINELENELDAEQKRGIESLKGTRKYERRLKELTYQSEEDKKNVLRLQDLVDKLQLKVKAYKKQAEEAEEMANANLSRCHKTQHELEEAEKRADIAECQVNKLRARSRNIGGQVSWRA</sequence>
<dbReference type="Pfam" id="PF01576">
    <property type="entry name" value="Myosin_tail_1"/>
    <property type="match status" value="1"/>
</dbReference>
<dbReference type="PANTHER" id="PTHR46349:SF6">
    <property type="entry name" value="MYOSIN-6-LIKE"/>
    <property type="match status" value="1"/>
</dbReference>
<comment type="subcellular location">
    <subcellularLocation>
        <location evidence="1">Cytoplasm</location>
        <location evidence="1">Myofibril</location>
    </subcellularLocation>
</comment>
<dbReference type="FunFam" id="1.20.5.370:FF:000002">
    <property type="entry name" value="Myosin heavy chain"/>
    <property type="match status" value="1"/>
</dbReference>
<dbReference type="GO" id="GO:0030016">
    <property type="term" value="C:myofibril"/>
    <property type="evidence" value="ECO:0007669"/>
    <property type="project" value="UniProtKB-SubCell"/>
</dbReference>
<feature type="non-terminal residue" evidence="13">
    <location>
        <position position="386"/>
    </location>
</feature>
<evidence type="ECO:0000256" key="6">
    <source>
        <dbReference type="ARBA" id="ARBA00023054"/>
    </source>
</evidence>
<dbReference type="InterPro" id="IPR002928">
    <property type="entry name" value="Myosin_tail"/>
</dbReference>
<evidence type="ECO:0000256" key="7">
    <source>
        <dbReference type="ARBA" id="ARBA00023123"/>
    </source>
</evidence>
<reference evidence="13 14" key="1">
    <citation type="submission" date="2019-09" db="EMBL/GenBank/DDBJ databases">
        <title>Bird 10,000 Genomes (B10K) Project - Family phase.</title>
        <authorList>
            <person name="Zhang G."/>
        </authorList>
    </citation>
    <scope>NUCLEOTIDE SEQUENCE [LARGE SCALE GENOMIC DNA]</scope>
    <source>
        <strain evidence="13">B10K-CU-031-01</strain>
        <tissue evidence="13">Muscle</tissue>
    </source>
</reference>
<keyword evidence="4" id="KW-0547">Nucleotide-binding</keyword>
<keyword evidence="14" id="KW-1185">Reference proteome</keyword>
<evidence type="ECO:0000256" key="5">
    <source>
        <dbReference type="ARBA" id="ARBA00022840"/>
    </source>
</evidence>
<keyword evidence="2" id="KW-0787">Thick filament</keyword>